<reference evidence="1" key="1">
    <citation type="journal article" date="2014" name="Front. Microbiol.">
        <title>High frequency of phylogenetically diverse reductive dehalogenase-homologous genes in deep subseafloor sedimentary metagenomes.</title>
        <authorList>
            <person name="Kawai M."/>
            <person name="Futagami T."/>
            <person name="Toyoda A."/>
            <person name="Takaki Y."/>
            <person name="Nishi S."/>
            <person name="Hori S."/>
            <person name="Arai W."/>
            <person name="Tsubouchi T."/>
            <person name="Morono Y."/>
            <person name="Uchiyama I."/>
            <person name="Ito T."/>
            <person name="Fujiyama A."/>
            <person name="Inagaki F."/>
            <person name="Takami H."/>
        </authorList>
    </citation>
    <scope>NUCLEOTIDE SEQUENCE</scope>
    <source>
        <strain evidence="1">Expedition CK06-06</strain>
    </source>
</reference>
<dbReference type="AlphaFoldDB" id="X1SET3"/>
<proteinExistence type="predicted"/>
<organism evidence="1">
    <name type="scientific">marine sediment metagenome</name>
    <dbReference type="NCBI Taxonomy" id="412755"/>
    <lineage>
        <taxon>unclassified sequences</taxon>
        <taxon>metagenomes</taxon>
        <taxon>ecological metagenomes</taxon>
    </lineage>
</organism>
<dbReference type="EMBL" id="BARW01023077">
    <property type="protein sequence ID" value="GAI91502.1"/>
    <property type="molecule type" value="Genomic_DNA"/>
</dbReference>
<accession>X1SET3</accession>
<evidence type="ECO:0000313" key="1">
    <source>
        <dbReference type="EMBL" id="GAI91502.1"/>
    </source>
</evidence>
<sequence>MRCYFHSGSDGRCAGAIVWRTVAKGAGCEMIEVDYKDEIDIEKIKVGEKIVIVDFSFKPETMEKVLLLTKNIVWIDHHKTAFEYKYSVELKGLRDNAYSGCELTWRYFHGEKVMPRAVELIGDRDKWAWKFGEHTANFNTGLLLYDHQPEDIIWDTLLNVDSRIPFTHLQKHIREIKGEGKICLKFRDQFCNDYAKGYGFETVFEGYSCFALGLYMFGSEAF</sequence>
<protein>
    <recommendedName>
        <fullName evidence="2">DHHA1 domain-containing protein</fullName>
    </recommendedName>
</protein>
<name>X1SET3_9ZZZZ</name>
<gene>
    <name evidence="1" type="ORF">S12H4_38347</name>
</gene>
<evidence type="ECO:0008006" key="2">
    <source>
        <dbReference type="Google" id="ProtNLM"/>
    </source>
</evidence>
<comment type="caution">
    <text evidence="1">The sequence shown here is derived from an EMBL/GenBank/DDBJ whole genome shotgun (WGS) entry which is preliminary data.</text>
</comment>
<dbReference type="SUPFAM" id="SSF64182">
    <property type="entry name" value="DHH phosphoesterases"/>
    <property type="match status" value="1"/>
</dbReference>
<feature type="non-terminal residue" evidence="1">
    <location>
        <position position="222"/>
    </location>
</feature>
<dbReference type="InterPro" id="IPR038763">
    <property type="entry name" value="DHH_sf"/>
</dbReference>